<dbReference type="Proteomes" id="UP001597124">
    <property type="component" value="Unassembled WGS sequence"/>
</dbReference>
<dbReference type="InterPro" id="IPR014147">
    <property type="entry name" value="T4SS_TrbJ"/>
</dbReference>
<evidence type="ECO:0000313" key="3">
    <source>
        <dbReference type="EMBL" id="MFD0849662.1"/>
    </source>
</evidence>
<reference evidence="4" key="1">
    <citation type="journal article" date="2019" name="Int. J. Syst. Evol. Microbiol.">
        <title>The Global Catalogue of Microorganisms (GCM) 10K type strain sequencing project: providing services to taxonomists for standard genome sequencing and annotation.</title>
        <authorList>
            <consortium name="The Broad Institute Genomics Platform"/>
            <consortium name="The Broad Institute Genome Sequencing Center for Infectious Disease"/>
            <person name="Wu L."/>
            <person name="Ma J."/>
        </authorList>
    </citation>
    <scope>NUCLEOTIDE SEQUENCE [LARGE SCALE GENOMIC DNA]</scope>
    <source>
        <strain evidence="4">CCUG 52537</strain>
    </source>
</reference>
<dbReference type="EMBL" id="JBHTIK010000011">
    <property type="protein sequence ID" value="MFD0849662.1"/>
    <property type="molecule type" value="Genomic_DNA"/>
</dbReference>
<evidence type="ECO:0000256" key="2">
    <source>
        <dbReference type="SAM" id="MobiDB-lite"/>
    </source>
</evidence>
<accession>A0ABW3C854</accession>
<feature type="compositionally biased region" description="Low complexity" evidence="2">
    <location>
        <begin position="226"/>
        <end position="235"/>
    </location>
</feature>
<dbReference type="RefSeq" id="WP_381492539.1">
    <property type="nucleotide sequence ID" value="NZ_JBHTIK010000011.1"/>
</dbReference>
<keyword evidence="1" id="KW-0175">Coiled coil</keyword>
<dbReference type="NCBIfam" id="TIGR02780">
    <property type="entry name" value="TrbJ_Ti"/>
    <property type="match status" value="1"/>
</dbReference>
<evidence type="ECO:0000256" key="1">
    <source>
        <dbReference type="SAM" id="Coils"/>
    </source>
</evidence>
<evidence type="ECO:0000313" key="4">
    <source>
        <dbReference type="Proteomes" id="UP001597124"/>
    </source>
</evidence>
<dbReference type="NCBIfam" id="NF010448">
    <property type="entry name" value="PRK13874.1"/>
    <property type="match status" value="1"/>
</dbReference>
<dbReference type="SUPFAM" id="SSF101082">
    <property type="entry name" value="Typo IV secretion system protein TraC"/>
    <property type="match status" value="1"/>
</dbReference>
<name>A0ABW3C854_SPHXN</name>
<comment type="caution">
    <text evidence="3">The sequence shown here is derived from an EMBL/GenBank/DDBJ whole genome shotgun (WGS) entry which is preliminary data.</text>
</comment>
<sequence>MPILKTRHHLLAFAIGMSAVTLPPAFMLFSKPAMAIPVFDSTNYAQNLLIAARTLQQVNNQIQSLQNEAKMLVGLARNLSSFDFPELAALKSRLDAIDRLMSEARAISYRIEEAEAAMRTLFPEDLPDGGIGDRLRRAEARMTASREAFRDTVRLQAEIVASVREDARTLGEIAARSDAAEGSLQAAQATNQLLILAAKQALQMQQMTAAQYRSDSLERARDDQAAAEARAATQRFLGDGKAYTPR</sequence>
<keyword evidence="4" id="KW-1185">Reference proteome</keyword>
<proteinExistence type="predicted"/>
<organism evidence="3 4">
    <name type="scientific">Sphingosinicella xenopeptidilytica</name>
    <dbReference type="NCBI Taxonomy" id="364098"/>
    <lineage>
        <taxon>Bacteria</taxon>
        <taxon>Pseudomonadati</taxon>
        <taxon>Pseudomonadota</taxon>
        <taxon>Alphaproteobacteria</taxon>
        <taxon>Sphingomonadales</taxon>
        <taxon>Sphingosinicellaceae</taxon>
        <taxon>Sphingosinicella</taxon>
    </lineage>
</organism>
<feature type="coiled-coil region" evidence="1">
    <location>
        <begin position="48"/>
        <end position="117"/>
    </location>
</feature>
<gene>
    <name evidence="3" type="primary">trbJ</name>
    <name evidence="3" type="ORF">ACFQ00_15110</name>
</gene>
<feature type="region of interest" description="Disordered" evidence="2">
    <location>
        <begin position="221"/>
        <end position="246"/>
    </location>
</feature>
<protein>
    <submittedName>
        <fullName evidence="3">P-type conjugative transfer protein TrbJ</fullName>
    </submittedName>
</protein>